<organism evidence="2 3">
    <name type="scientific">Paenibacillus monticola</name>
    <dbReference type="NCBI Taxonomy" id="2666075"/>
    <lineage>
        <taxon>Bacteria</taxon>
        <taxon>Bacillati</taxon>
        <taxon>Bacillota</taxon>
        <taxon>Bacilli</taxon>
        <taxon>Bacillales</taxon>
        <taxon>Paenibacillaceae</taxon>
        <taxon>Paenibacillus</taxon>
    </lineage>
</organism>
<keyword evidence="1" id="KW-1133">Transmembrane helix</keyword>
<feature type="transmembrane region" description="Helical" evidence="1">
    <location>
        <begin position="12"/>
        <end position="31"/>
    </location>
</feature>
<dbReference type="Proteomes" id="UP000463051">
    <property type="component" value="Unassembled WGS sequence"/>
</dbReference>
<protein>
    <submittedName>
        <fullName evidence="2">Uncharacterized protein</fullName>
    </submittedName>
</protein>
<dbReference type="AlphaFoldDB" id="A0A7X2L1V4"/>
<keyword evidence="1" id="KW-0812">Transmembrane</keyword>
<name>A0A7X2L1V4_9BACL</name>
<accession>A0A7X2L1V4</accession>
<sequence length="159" mass="17600">MEVAENSDKVVMGLIGVALAIFILYRIYIWLQSSPRSFMKDKIPLNKVILPHPSIDLLEGAGYEIIGGKLKIPLSFKVDGLSLYSRLFIDYVATKEEGSFYLVMLARTRKPLDLTGSGLRDTLLPYLLIYPDCSGVLYVNVATAAIQVIKLGKDDGESN</sequence>
<keyword evidence="1" id="KW-0472">Membrane</keyword>
<dbReference type="EMBL" id="WJXB01000003">
    <property type="protein sequence ID" value="MRN53545.1"/>
    <property type="molecule type" value="Genomic_DNA"/>
</dbReference>
<gene>
    <name evidence="2" type="ORF">GJB61_11115</name>
</gene>
<comment type="caution">
    <text evidence="2">The sequence shown here is derived from an EMBL/GenBank/DDBJ whole genome shotgun (WGS) entry which is preliminary data.</text>
</comment>
<reference evidence="2 3" key="1">
    <citation type="submission" date="2019-11" db="EMBL/GenBank/DDBJ databases">
        <title>Paenibacillus monticola sp. nov., a novel PGPR strain isolated from mountain sample in China.</title>
        <authorList>
            <person name="Zhao Q."/>
            <person name="Li H.-P."/>
            <person name="Zhang J.-L."/>
        </authorList>
    </citation>
    <scope>NUCLEOTIDE SEQUENCE [LARGE SCALE GENOMIC DNA]</scope>
    <source>
        <strain evidence="2 3">LC-T2</strain>
    </source>
</reference>
<evidence type="ECO:0000313" key="3">
    <source>
        <dbReference type="Proteomes" id="UP000463051"/>
    </source>
</evidence>
<evidence type="ECO:0000313" key="2">
    <source>
        <dbReference type="EMBL" id="MRN53545.1"/>
    </source>
</evidence>
<proteinExistence type="predicted"/>
<keyword evidence="3" id="KW-1185">Reference proteome</keyword>
<evidence type="ECO:0000256" key="1">
    <source>
        <dbReference type="SAM" id="Phobius"/>
    </source>
</evidence>